<feature type="active site" description="Charge relay system; for autoendoproteolytic cleavage activity" evidence="11">
    <location>
        <position position="1497"/>
    </location>
</feature>
<dbReference type="CDD" id="cd00030">
    <property type="entry name" value="C2"/>
    <property type="match status" value="1"/>
</dbReference>
<comment type="pathway">
    <text evidence="1">Lipid metabolism.</text>
</comment>
<dbReference type="UniPathway" id="UPA00558">
    <property type="reaction ID" value="UER00616"/>
</dbReference>
<feature type="site" description="Cleavage (non-hydrolytic); by autocatalysis" evidence="11">
    <location>
        <begin position="1583"/>
        <end position="1584"/>
    </location>
</feature>
<feature type="compositionally biased region" description="Low complexity" evidence="12">
    <location>
        <begin position="650"/>
        <end position="687"/>
    </location>
</feature>
<feature type="chain" id="PRO_5035022653" description="Phosphatidylserine decarboxylase 2 alpha chain" evidence="11">
    <location>
        <begin position="1584"/>
        <end position="1626"/>
    </location>
</feature>
<dbReference type="InterPro" id="IPR000008">
    <property type="entry name" value="C2_dom"/>
</dbReference>
<keyword evidence="10 11" id="KW-0670">Pyruvate</keyword>
<dbReference type="Proteomes" id="UP000567179">
    <property type="component" value="Unassembled WGS sequence"/>
</dbReference>
<dbReference type="EMBL" id="JAACJJ010000042">
    <property type="protein sequence ID" value="KAF5316054.1"/>
    <property type="molecule type" value="Genomic_DNA"/>
</dbReference>
<feature type="region of interest" description="Disordered" evidence="12">
    <location>
        <begin position="764"/>
        <end position="804"/>
    </location>
</feature>
<evidence type="ECO:0000256" key="8">
    <source>
        <dbReference type="ARBA" id="ARBA00023239"/>
    </source>
</evidence>
<keyword evidence="8 11" id="KW-0456">Lyase</keyword>
<organism evidence="14 15">
    <name type="scientific">Psilocybe cf. subviscida</name>
    <dbReference type="NCBI Taxonomy" id="2480587"/>
    <lineage>
        <taxon>Eukaryota</taxon>
        <taxon>Fungi</taxon>
        <taxon>Dikarya</taxon>
        <taxon>Basidiomycota</taxon>
        <taxon>Agaricomycotina</taxon>
        <taxon>Agaricomycetes</taxon>
        <taxon>Agaricomycetidae</taxon>
        <taxon>Agaricales</taxon>
        <taxon>Agaricineae</taxon>
        <taxon>Strophariaceae</taxon>
        <taxon>Psilocybe</taxon>
    </lineage>
</organism>
<dbReference type="SMART" id="SM00239">
    <property type="entry name" value="C2"/>
    <property type="match status" value="2"/>
</dbReference>
<dbReference type="SUPFAM" id="SSF49562">
    <property type="entry name" value="C2 domain (Calcium/lipid-binding domain, CaLB)"/>
    <property type="match status" value="2"/>
</dbReference>
<feature type="compositionally biased region" description="Basic and acidic residues" evidence="12">
    <location>
        <begin position="517"/>
        <end position="527"/>
    </location>
</feature>
<name>A0A8H5B3H7_9AGAR</name>
<dbReference type="EC" id="4.1.1.65" evidence="11"/>
<dbReference type="InterPro" id="IPR033177">
    <property type="entry name" value="PSD-B"/>
</dbReference>
<keyword evidence="11" id="KW-0333">Golgi apparatus</keyword>
<comment type="PTM">
    <text evidence="11">Is synthesized initially as an inactive proenzyme. Formation of the active enzyme involves a self-maturation process in which the active site pyruvoyl group is generated from an internal serine residue via an autocatalytic post-translational modification. Two non-identical subunits are generated from the proenzyme in this reaction, and the pyruvate is formed at the N-terminus of the alpha chain, which is derived from the carboxyl end of the proenzyme. The autoendoproteolytic cleavage occurs by a canonical serine protease mechanism, in which the side chain hydroxyl group of the serine supplies its oxygen atom to form the C-terminus of the beta chain, while the remainder of the serine residue undergoes an oxidative deamination to produce ammonia and the pyruvoyl prosthetic group on the alpha chain. During this reaction, the Ser that is part of the protease active site of the proenzyme becomes the pyruvoyl prosthetic group, which constitutes an essential element of the active site of the mature decarboxylase.</text>
</comment>
<keyword evidence="2 11" id="KW-0444">Lipid biosynthesis</keyword>
<comment type="similarity">
    <text evidence="11">Belongs to the phosphatidylserine decarboxylase family. PSD-B subfamily. Eukaryotic type II sub-subfamily.</text>
</comment>
<evidence type="ECO:0000256" key="11">
    <source>
        <dbReference type="HAMAP-Rule" id="MF_03209"/>
    </source>
</evidence>
<feature type="compositionally biased region" description="Low complexity" evidence="12">
    <location>
        <begin position="1182"/>
        <end position="1198"/>
    </location>
</feature>
<dbReference type="HAMAP" id="MF_00663">
    <property type="entry name" value="PS_decarb_PSD_B_type2"/>
    <property type="match status" value="1"/>
</dbReference>
<keyword evidence="5 11" id="KW-0472">Membrane</keyword>
<feature type="active site" description="Schiff-base intermediate with substrate; via pyruvic acid; for decarboxylase activity" evidence="11">
    <location>
        <position position="1584"/>
    </location>
</feature>
<feature type="chain" id="PRO_5035022652" description="Phosphatidylserine decarboxylase 2 beta chain" evidence="11">
    <location>
        <begin position="1"/>
        <end position="1583"/>
    </location>
</feature>
<feature type="compositionally biased region" description="Basic and acidic residues" evidence="12">
    <location>
        <begin position="574"/>
        <end position="586"/>
    </location>
</feature>
<protein>
    <recommendedName>
        <fullName evidence="11">Phosphatidylserine decarboxylase proenzyme 2</fullName>
        <ecNumber evidence="11">4.1.1.65</ecNumber>
    </recommendedName>
    <component>
        <recommendedName>
            <fullName evidence="11">Phosphatidylserine decarboxylase 2 beta chain</fullName>
        </recommendedName>
    </component>
    <component>
        <recommendedName>
            <fullName evidence="11">Phosphatidylserine decarboxylase 2 alpha chain</fullName>
        </recommendedName>
    </component>
</protein>
<feature type="modified residue" description="Pyruvic acid (Ser); by autocatalysis" evidence="11">
    <location>
        <position position="1584"/>
    </location>
</feature>
<evidence type="ECO:0000259" key="13">
    <source>
        <dbReference type="PROSITE" id="PS50004"/>
    </source>
</evidence>
<feature type="compositionally biased region" description="Acidic residues" evidence="12">
    <location>
        <begin position="489"/>
        <end position="512"/>
    </location>
</feature>
<feature type="compositionally biased region" description="Polar residues" evidence="12">
    <location>
        <begin position="631"/>
        <end position="640"/>
    </location>
</feature>
<evidence type="ECO:0000256" key="9">
    <source>
        <dbReference type="ARBA" id="ARBA00023264"/>
    </source>
</evidence>
<comment type="domain">
    <text evidence="11">The C2 domains have an essential, but non-catalytic function. They may facilitate interactions with other proteins and are required for lipid transport function.</text>
</comment>
<feature type="region of interest" description="Disordered" evidence="12">
    <location>
        <begin position="910"/>
        <end position="945"/>
    </location>
</feature>
<feature type="active site" description="Charge relay system; for autoendoproteolytic cleavage activity" evidence="11">
    <location>
        <position position="1584"/>
    </location>
</feature>
<evidence type="ECO:0000256" key="6">
    <source>
        <dbReference type="ARBA" id="ARBA00023145"/>
    </source>
</evidence>
<dbReference type="PANTHER" id="PTHR10067">
    <property type="entry name" value="PHOSPHATIDYLSERINE DECARBOXYLASE"/>
    <property type="match status" value="1"/>
</dbReference>
<dbReference type="PANTHER" id="PTHR10067:SF17">
    <property type="entry name" value="PHOSPHATIDYLSERINE DECARBOXYLASE PROENZYME 2"/>
    <property type="match status" value="1"/>
</dbReference>
<dbReference type="Gene3D" id="1.10.238.10">
    <property type="entry name" value="EF-hand"/>
    <property type="match status" value="1"/>
</dbReference>
<evidence type="ECO:0000256" key="7">
    <source>
        <dbReference type="ARBA" id="ARBA00023209"/>
    </source>
</evidence>
<dbReference type="InterPro" id="IPR003817">
    <property type="entry name" value="PS_Dcarbxylase"/>
</dbReference>
<keyword evidence="15" id="KW-1185">Reference proteome</keyword>
<evidence type="ECO:0000256" key="10">
    <source>
        <dbReference type="ARBA" id="ARBA00023317"/>
    </source>
</evidence>
<dbReference type="GO" id="GO:0006646">
    <property type="term" value="P:phosphatidylethanolamine biosynthetic process"/>
    <property type="evidence" value="ECO:0007669"/>
    <property type="project" value="UniProtKB-UniRule"/>
</dbReference>
<feature type="compositionally biased region" description="Basic residues" evidence="12">
    <location>
        <begin position="1200"/>
        <end position="1214"/>
    </location>
</feature>
<keyword evidence="6 11" id="KW-0865">Zymogen</keyword>
<feature type="compositionally biased region" description="Basic residues" evidence="12">
    <location>
        <begin position="172"/>
        <end position="185"/>
    </location>
</feature>
<dbReference type="PROSITE" id="PS50004">
    <property type="entry name" value="C2"/>
    <property type="match status" value="2"/>
</dbReference>
<dbReference type="CDD" id="cd04039">
    <property type="entry name" value="C2_PSD"/>
    <property type="match status" value="1"/>
</dbReference>
<keyword evidence="11" id="KW-0967">Endosome</keyword>
<accession>A0A8H5B3H7</accession>
<feature type="compositionally biased region" description="Basic residues" evidence="12">
    <location>
        <begin position="792"/>
        <end position="801"/>
    </location>
</feature>
<gene>
    <name evidence="11" type="primary">PSD2</name>
    <name evidence="14" type="ORF">D9619_006903</name>
</gene>
<proteinExistence type="inferred from homology"/>
<feature type="region of interest" description="Disordered" evidence="12">
    <location>
        <begin position="456"/>
        <end position="745"/>
    </location>
</feature>
<feature type="compositionally biased region" description="Polar residues" evidence="12">
    <location>
        <begin position="1166"/>
        <end position="1181"/>
    </location>
</feature>
<feature type="compositionally biased region" description="Low complexity" evidence="12">
    <location>
        <begin position="695"/>
        <end position="707"/>
    </location>
</feature>
<feature type="compositionally biased region" description="Low complexity" evidence="12">
    <location>
        <begin position="44"/>
        <end position="77"/>
    </location>
</feature>
<evidence type="ECO:0000313" key="15">
    <source>
        <dbReference type="Proteomes" id="UP000567179"/>
    </source>
</evidence>
<dbReference type="InterPro" id="IPR011992">
    <property type="entry name" value="EF-hand-dom_pair"/>
</dbReference>
<keyword evidence="4 11" id="KW-0443">Lipid metabolism</keyword>
<dbReference type="GO" id="GO:0010008">
    <property type="term" value="C:endosome membrane"/>
    <property type="evidence" value="ECO:0007669"/>
    <property type="project" value="UniProtKB-SubCell"/>
</dbReference>
<comment type="pathway">
    <text evidence="11">Phospholipid metabolism; phosphatidylethanolamine biosynthesis; phosphatidylethanolamine from CDP-diacylglycerol: step 2/2.</text>
</comment>
<dbReference type="Gene3D" id="2.60.40.150">
    <property type="entry name" value="C2 domain"/>
    <property type="match status" value="2"/>
</dbReference>
<dbReference type="NCBIfam" id="TIGR00163">
    <property type="entry name" value="PS_decarb"/>
    <property type="match status" value="1"/>
</dbReference>
<comment type="subcellular location">
    <subcellularLocation>
        <location evidence="11">Golgi apparatus membrane</location>
        <topology evidence="11">Peripheral membrane protein</topology>
        <orientation evidence="11">Cytoplasmic side</orientation>
    </subcellularLocation>
    <subcellularLocation>
        <location evidence="11">Endosome membrane</location>
        <topology evidence="11">Peripheral membrane protein</topology>
        <orientation evidence="11">Cytoplasmic side</orientation>
    </subcellularLocation>
</comment>
<feature type="region of interest" description="Disordered" evidence="12">
    <location>
        <begin position="1"/>
        <end position="77"/>
    </location>
</feature>
<feature type="compositionally biased region" description="Low complexity" evidence="12">
    <location>
        <begin position="19"/>
        <end position="30"/>
    </location>
</feature>
<feature type="domain" description="C2" evidence="13">
    <location>
        <begin position="798"/>
        <end position="919"/>
    </location>
</feature>
<evidence type="ECO:0000256" key="12">
    <source>
        <dbReference type="SAM" id="MobiDB-lite"/>
    </source>
</evidence>
<comment type="function">
    <text evidence="11">Catalyzes the formation of phosphatidylethanolamine (PtdEtn) from phosphatidylserine (PtdSer). Plays a central role in phospholipid metabolism and in the interorganelle trafficking of phosphatidylserine.</text>
</comment>
<keyword evidence="3 11" id="KW-0210">Decarboxylase</keyword>
<dbReference type="GO" id="GO:0004609">
    <property type="term" value="F:phosphatidylserine decarboxylase activity"/>
    <property type="evidence" value="ECO:0007669"/>
    <property type="project" value="UniProtKB-UniRule"/>
</dbReference>
<comment type="catalytic activity">
    <reaction evidence="11">
        <text>a 1,2-diacyl-sn-glycero-3-phospho-L-serine + H(+) = a 1,2-diacyl-sn-glycero-3-phosphoethanolamine + CO2</text>
        <dbReference type="Rhea" id="RHEA:20828"/>
        <dbReference type="ChEBI" id="CHEBI:15378"/>
        <dbReference type="ChEBI" id="CHEBI:16526"/>
        <dbReference type="ChEBI" id="CHEBI:57262"/>
        <dbReference type="ChEBI" id="CHEBI:64612"/>
        <dbReference type="EC" id="4.1.1.65"/>
    </reaction>
</comment>
<feature type="compositionally biased region" description="Polar residues" evidence="12">
    <location>
        <begin position="612"/>
        <end position="623"/>
    </location>
</feature>
<evidence type="ECO:0000256" key="2">
    <source>
        <dbReference type="ARBA" id="ARBA00022516"/>
    </source>
</evidence>
<evidence type="ECO:0000256" key="4">
    <source>
        <dbReference type="ARBA" id="ARBA00023098"/>
    </source>
</evidence>
<feature type="compositionally biased region" description="Pro residues" evidence="12">
    <location>
        <begin position="1"/>
        <end position="13"/>
    </location>
</feature>
<dbReference type="InterPro" id="IPR035892">
    <property type="entry name" value="C2_domain_sf"/>
</dbReference>
<keyword evidence="7 11" id="KW-0594">Phospholipid biosynthesis</keyword>
<dbReference type="Pfam" id="PF02666">
    <property type="entry name" value="PS_Dcarbxylase"/>
    <property type="match status" value="1"/>
</dbReference>
<dbReference type="SUPFAM" id="SSF47473">
    <property type="entry name" value="EF-hand"/>
    <property type="match status" value="1"/>
</dbReference>
<feature type="active site" description="Charge relay system; for autoendoproteolytic cleavage activity" evidence="11">
    <location>
        <position position="1439"/>
    </location>
</feature>
<feature type="compositionally biased region" description="Gly residues" evidence="12">
    <location>
        <begin position="1109"/>
        <end position="1118"/>
    </location>
</feature>
<evidence type="ECO:0000256" key="5">
    <source>
        <dbReference type="ARBA" id="ARBA00023136"/>
    </source>
</evidence>
<dbReference type="OrthoDB" id="67700at2759"/>
<dbReference type="GO" id="GO:0016540">
    <property type="term" value="P:protein autoprocessing"/>
    <property type="evidence" value="ECO:0007669"/>
    <property type="project" value="UniProtKB-UniRule"/>
</dbReference>
<feature type="domain" description="C2" evidence="13">
    <location>
        <begin position="190"/>
        <end position="323"/>
    </location>
</feature>
<evidence type="ECO:0000313" key="14">
    <source>
        <dbReference type="EMBL" id="KAF5316054.1"/>
    </source>
</evidence>
<evidence type="ECO:0000256" key="3">
    <source>
        <dbReference type="ARBA" id="ARBA00022793"/>
    </source>
</evidence>
<dbReference type="Pfam" id="PF00168">
    <property type="entry name" value="C2"/>
    <property type="match status" value="2"/>
</dbReference>
<comment type="caution">
    <text evidence="14">The sequence shown here is derived from an EMBL/GenBank/DDBJ whole genome shotgun (WGS) entry which is preliminary data.</text>
</comment>
<reference evidence="14 15" key="1">
    <citation type="journal article" date="2020" name="ISME J.">
        <title>Uncovering the hidden diversity of litter-decomposition mechanisms in mushroom-forming fungi.</title>
        <authorList>
            <person name="Floudas D."/>
            <person name="Bentzer J."/>
            <person name="Ahren D."/>
            <person name="Johansson T."/>
            <person name="Persson P."/>
            <person name="Tunlid A."/>
        </authorList>
    </citation>
    <scope>NUCLEOTIDE SEQUENCE [LARGE SCALE GENOMIC DNA]</scope>
    <source>
        <strain evidence="14 15">CBS 101986</strain>
    </source>
</reference>
<feature type="region of interest" description="Disordered" evidence="12">
    <location>
        <begin position="117"/>
        <end position="203"/>
    </location>
</feature>
<dbReference type="InterPro" id="IPR033179">
    <property type="entry name" value="PSD_type2_pro"/>
</dbReference>
<feature type="compositionally biased region" description="Low complexity" evidence="12">
    <location>
        <begin position="730"/>
        <end position="745"/>
    </location>
</feature>
<comment type="subunit">
    <text evidence="11">Heterodimer of a large membrane-associated beta subunit and a small pyruvoyl-containing alpha subunit.</text>
</comment>
<feature type="compositionally biased region" description="Polar residues" evidence="12">
    <location>
        <begin position="768"/>
        <end position="782"/>
    </location>
</feature>
<comment type="cofactor">
    <cofactor evidence="11">
        <name>pyruvate</name>
        <dbReference type="ChEBI" id="CHEBI:15361"/>
    </cofactor>
    <text evidence="11">Binds 1 pyruvoyl group covalently per subunit.</text>
</comment>
<dbReference type="GO" id="GO:0005795">
    <property type="term" value="C:Golgi stack"/>
    <property type="evidence" value="ECO:0007669"/>
    <property type="project" value="UniProtKB-UniRule"/>
</dbReference>
<feature type="region of interest" description="Disordered" evidence="12">
    <location>
        <begin position="1109"/>
        <end position="1244"/>
    </location>
</feature>
<feature type="compositionally biased region" description="Low complexity" evidence="12">
    <location>
        <begin position="544"/>
        <end position="554"/>
    </location>
</feature>
<evidence type="ECO:0000256" key="1">
    <source>
        <dbReference type="ARBA" id="ARBA00005189"/>
    </source>
</evidence>
<keyword evidence="9 11" id="KW-1208">Phospholipid metabolism</keyword>
<sequence>MAEPPPDAPPPPATITYKTGSGSVTASASALRSRSPTRPFLQHTTSAVSAATTTFSDAPGTPTSTTSTTTTTTTGKGTKIKRALMQIPGASAAAARLPNPKKMGIHKGLPKGLKMGRTQAVGAGDGEEAAPHAAGAEPGGGGAGVAMEVSSRKRRGSASRAGNGAGGEGAHGHAHGRRKGVRWRRGTGNGMGTGPGKMVPRPGEQPVVLLRVQVLGCMGLLARDRSGTSDPFVTTSLLPTRHSTPVVKRTLSPVYPPATATFDFPIFLSLADRLGVGALALECVVWDRDLMGMKKDYLGEVGVGVGEWFGFFASADAEADEEVEVGFENEGNKPISLPLISTRSGTAPTGTIQLKLGLVAVPGANNLMELDEIYAELVRRGQNAYAAGRVSLVSAPPVSASHVVIFGRDFGGLTVFFLYLDFFFFISVLFIPRHSCVGTIRSHHTPTVVAGDQSVSVDSHGHLHPHPGPDHGTQPADYQDDGGLSSDSSPEDSEADDTDVTEDEENENENDTGTETGDERVDVEGVRRAAGLRPDSGASGGRRSGSASPLLDLYIPPPIDMSFATGEESADAEPEGKEKEKEKLGRDYGVLSRQAFQGAGVRPPELVLTEASPATPTPGSTMPTAVPLATAKSSAPSTRQRQQDENTPRAASSSSGYGALGSAPARSSASPGALSITPVPTPSSAGPGAPPLTPTTPITPTTSSGASRFIPNPKKFVRRFSGLTGGGGSSASSSSEAQGSSTAGAMAMDAEGAGAPSLAATANPVAAVSQTQSDGSLPSPVSSAKGDGGKGTGKKTRKRKGRGYEFKGDSNDIVGIVMLEIEGADDLPRVANMTRTGWDMDPFVVISFGKKVFRTRVIRHSRNPVWDEKLLFHVRRYETAYKVQLAVLDWDKLSSNDRIGDVTFDIKDLVDSAPQPDPETGLYRDEDSSVPMGKDGGVGKEAGEEKGVRKYSLPLATAKETKWETKHNSVIRFRAKYQPYAALRQRFWRQYLKQYDTDDTATMSHLELTSMLDSLGSTLTRSTLNSFFTRFGVDVHEGEITFDQAVQCLEEELCRPDSEKKRVDADDGLDTSVTATPVMMLADHNGAEVPLDLDQLDFTGPPHVGVDGVGGRLSGGTPAGEDGPGASYLQPRPPKPYKTEPMQMPLVDTGSGTDLSSDDTEGGDIANNSPTPQASTLVFTRSSETTTTASLSAAAPGKKSGGKKMRFKRMKRSSKTGTAKDPSEDSNGSGGDAGGSSSSDPGVERVINVKNCPLCHRPRLNSKAEMDIVTHLAICASQDWSKVDRIVTGNFVTASQAQRKWYTKIISKVSSGDYRLGANSANIIVQNRMTGQLEEEKMQVYVRLGIRLLYKGATSRMEGGRARRLLKSLSIKQGVKYDDPDSAKEIPTFIDFHGLNMDEILDPLESFKTFNQFFYRKLRPSARPVEAPNDPYRLVSAADCRLMTFETVQEATKLWIKGREFTVARLLGDAYKADADRYVGGALAIFRLAPQDYHRFHVPVDGKIGPMTYIAGEYYTVNPQAIRTALDVYGENARKIVPIDSPQFGRVMAVCIGAMMVGSIVTTVEEGEQVKRGQEFGYFAFGGSTIVILFEKGKVTWDEDLLINGRASLETLVRVGMGLGTGIPGV</sequence>
<dbReference type="GO" id="GO:0000139">
    <property type="term" value="C:Golgi membrane"/>
    <property type="evidence" value="ECO:0007669"/>
    <property type="project" value="UniProtKB-SubCell"/>
</dbReference>